<evidence type="ECO:0000313" key="2">
    <source>
        <dbReference type="Proteomes" id="UP000240429"/>
    </source>
</evidence>
<dbReference type="AlphaFoldDB" id="A0A2P8QCB4"/>
<name>A0A2P8QCB4_9ACTN</name>
<dbReference type="RefSeq" id="WP_107016418.1">
    <property type="nucleotide sequence ID" value="NZ_KZ679040.1"/>
</dbReference>
<comment type="caution">
    <text evidence="1">The sequence shown here is derived from an EMBL/GenBank/DDBJ whole genome shotgun (WGS) entry which is preliminary data.</text>
</comment>
<dbReference type="OrthoDB" id="3830751at2"/>
<organism evidence="1 2">
    <name type="scientific">Streptomyces dioscori</name>
    <dbReference type="NCBI Taxonomy" id="2109333"/>
    <lineage>
        <taxon>Bacteria</taxon>
        <taxon>Bacillati</taxon>
        <taxon>Actinomycetota</taxon>
        <taxon>Actinomycetes</taxon>
        <taxon>Kitasatosporales</taxon>
        <taxon>Streptomycetaceae</taxon>
        <taxon>Streptomyces</taxon>
        <taxon>Streptomyces aurantiacus group</taxon>
    </lineage>
</organism>
<dbReference type="EMBL" id="PYBJ01000004">
    <property type="protein sequence ID" value="PSM43901.1"/>
    <property type="molecule type" value="Genomic_DNA"/>
</dbReference>
<dbReference type="Proteomes" id="UP000240429">
    <property type="component" value="Unassembled WGS sequence"/>
</dbReference>
<proteinExistence type="predicted"/>
<keyword evidence="2" id="KW-1185">Reference proteome</keyword>
<accession>A0A2P8QCB4</accession>
<protein>
    <submittedName>
        <fullName evidence="1">Uncharacterized protein</fullName>
    </submittedName>
</protein>
<reference evidence="1 2" key="1">
    <citation type="submission" date="2018-03" db="EMBL/GenBank/DDBJ databases">
        <title>Streptomyces dioscori sp. nov., a novel endophytic actinobacterium isolated from bulbil of Dioscorea bulbifera L.</title>
        <authorList>
            <person name="Zhikuan W."/>
        </authorList>
    </citation>
    <scope>NUCLEOTIDE SEQUENCE [LARGE SCALE GENOMIC DNA]</scope>
    <source>
        <strain evidence="1 2">A217</strain>
    </source>
</reference>
<evidence type="ECO:0000313" key="1">
    <source>
        <dbReference type="EMBL" id="PSM43901.1"/>
    </source>
</evidence>
<sequence length="238" mass="27117">MGHEKGRGADMDDALAWDERLAWAYGLISKNPAERAVALDHLASAQEAAAEAVARFNTTLMSLQEQGVEEPYEVPALRSAWEERLRAGARSLPDGVWNSLDHEDIVDWPGLPYALLFLEWEARYPDEWTLAAKEWGTKEKLIRELAVDSVGRDPVARTKLIDLVEIVVRRAYRCKDREYVRVARIVDGPPLRVRLEAARRSENPWAQLHAGYVLWLLDRPEVPNSGLVWRTWLADAQQ</sequence>
<gene>
    <name evidence="1" type="ORF">C6Y14_08950</name>
</gene>